<dbReference type="EMBL" id="EU595745">
    <property type="protein sequence ID" value="ACD38998.1"/>
    <property type="molecule type" value="Genomic_DNA"/>
</dbReference>
<dbReference type="InterPro" id="IPR002052">
    <property type="entry name" value="DNA_methylase_N6_adenine_CS"/>
</dbReference>
<reference evidence="6" key="1">
    <citation type="journal article" date="2008" name="Genomics">
        <title>Large-insert genome analysis technology detects structural variation in Pseudomonas aeruginosa clinical strains from cystic fibrosis patients.</title>
        <authorList>
            <person name="Hayden H.S."/>
            <person name="Gillett W."/>
            <person name="Saenphimmachak C."/>
            <person name="Lim R."/>
            <person name="Zhou Y."/>
            <person name="Jacobs M.A."/>
            <person name="Chang J."/>
            <person name="Rohmer L."/>
            <person name="D'Argenio D.A."/>
            <person name="Palmieri A."/>
            <person name="Levy R."/>
            <person name="Haugen E."/>
            <person name="Wong G.K."/>
            <person name="Brittnacher M.J."/>
            <person name="Burns J.L."/>
            <person name="Miller S.I."/>
            <person name="Olson M.V."/>
            <person name="Kaul R."/>
        </authorList>
    </citation>
    <scope>NUCLEOTIDE SEQUENCE</scope>
    <source>
        <strain evidence="6">PACS171b</strain>
    </source>
</reference>
<dbReference type="GO" id="GO:0032259">
    <property type="term" value="P:methylation"/>
    <property type="evidence" value="ECO:0007669"/>
    <property type="project" value="UniProtKB-KW"/>
</dbReference>
<name>B3G1T6_PSEAI</name>
<evidence type="ECO:0000256" key="5">
    <source>
        <dbReference type="ARBA" id="ARBA00047942"/>
    </source>
</evidence>
<dbReference type="GO" id="GO:0009307">
    <property type="term" value="P:DNA restriction-modification system"/>
    <property type="evidence" value="ECO:0007669"/>
    <property type="project" value="InterPro"/>
</dbReference>
<dbReference type="GO" id="GO:0009007">
    <property type="term" value="F:site-specific DNA-methyltransferase (adenine-specific) activity"/>
    <property type="evidence" value="ECO:0007669"/>
    <property type="project" value="UniProtKB-EC"/>
</dbReference>
<keyword evidence="3" id="KW-0808">Transferase</keyword>
<dbReference type="AlphaFoldDB" id="B3G1T6"/>
<keyword evidence="4" id="KW-0949">S-adenosyl-L-methionine</keyword>
<evidence type="ECO:0000313" key="6">
    <source>
        <dbReference type="EMBL" id="ACD38998.1"/>
    </source>
</evidence>
<dbReference type="InterPro" id="IPR029063">
    <property type="entry name" value="SAM-dependent_MTases_sf"/>
</dbReference>
<comment type="catalytic activity">
    <reaction evidence="5">
        <text>a 2'-deoxyadenosine in DNA + S-adenosyl-L-methionine = an N(6)-methyl-2'-deoxyadenosine in DNA + S-adenosyl-L-homocysteine + H(+)</text>
        <dbReference type="Rhea" id="RHEA:15197"/>
        <dbReference type="Rhea" id="RHEA-COMP:12418"/>
        <dbReference type="Rhea" id="RHEA-COMP:12419"/>
        <dbReference type="ChEBI" id="CHEBI:15378"/>
        <dbReference type="ChEBI" id="CHEBI:57856"/>
        <dbReference type="ChEBI" id="CHEBI:59789"/>
        <dbReference type="ChEBI" id="CHEBI:90615"/>
        <dbReference type="ChEBI" id="CHEBI:90616"/>
        <dbReference type="EC" id="2.1.1.72"/>
    </reaction>
</comment>
<dbReference type="Gene3D" id="3.40.50.150">
    <property type="entry name" value="Vaccinia Virus protein VP39"/>
    <property type="match status" value="1"/>
</dbReference>
<evidence type="ECO:0000256" key="3">
    <source>
        <dbReference type="ARBA" id="ARBA00022679"/>
    </source>
</evidence>
<evidence type="ECO:0000256" key="2">
    <source>
        <dbReference type="ARBA" id="ARBA00022603"/>
    </source>
</evidence>
<dbReference type="PROSITE" id="PS00092">
    <property type="entry name" value="N6_MTASE"/>
    <property type="match status" value="1"/>
</dbReference>
<dbReference type="PRINTS" id="PR00505">
    <property type="entry name" value="D12N6MTFRASE"/>
</dbReference>
<dbReference type="GO" id="GO:0003676">
    <property type="term" value="F:nucleic acid binding"/>
    <property type="evidence" value="ECO:0007669"/>
    <property type="project" value="InterPro"/>
</dbReference>
<evidence type="ECO:0000256" key="1">
    <source>
        <dbReference type="ARBA" id="ARBA00011900"/>
    </source>
</evidence>
<dbReference type="InterPro" id="IPR012327">
    <property type="entry name" value="MeTrfase_D12"/>
</dbReference>
<sequence length="364" mass="40183">MTFRYIGSKSRLIDQITAYIGPPREGAFFVDAFCGTGVVAEAAAELGWSVRLNDSLHSAVISAGARLISHDQAAFQCLGGYADAIAKLNAARPRHGFIWRTYSPASVDSCGIERRYFTKENAARIDAMRGLIAEWKEAGDIDEIEERLLIADLFGALNRVANIAGTFGCFLSKWTSQSQERITMRPRALKANSVHVEATVGDVFDVPNNTHDLVYLDPPYTKRQYASYYHILETVALGDEPEVEGVSGLRPWKMLASDFCYKTRALKTLSRLVQGLSAQKVLLSYSSEGHICMQDMKSELSKIGTSTMHPLGAIGRYRPNKVASNTASDVNEFLVIVERPVTQPLKPQQNVAKLNKPLLVESYA</sequence>
<protein>
    <recommendedName>
        <fullName evidence="1">site-specific DNA-methyltransferase (adenine-specific)</fullName>
        <ecNumber evidence="1">2.1.1.72</ecNumber>
    </recommendedName>
</protein>
<dbReference type="RefSeq" id="WP_023083683.1">
    <property type="nucleotide sequence ID" value="NZ_CACPEQ010000040.1"/>
</dbReference>
<proteinExistence type="predicted"/>
<accession>B3G1T6</accession>
<keyword evidence="2 6" id="KW-0489">Methyltransferase</keyword>
<dbReference type="Pfam" id="PF02086">
    <property type="entry name" value="MethyltransfD12"/>
    <property type="match status" value="1"/>
</dbReference>
<organism evidence="6">
    <name type="scientific">Pseudomonas aeruginosa</name>
    <dbReference type="NCBI Taxonomy" id="287"/>
    <lineage>
        <taxon>Bacteria</taxon>
        <taxon>Pseudomonadati</taxon>
        <taxon>Pseudomonadota</taxon>
        <taxon>Gammaproteobacteria</taxon>
        <taxon>Pseudomonadales</taxon>
        <taxon>Pseudomonadaceae</taxon>
        <taxon>Pseudomonas</taxon>
    </lineage>
</organism>
<evidence type="ECO:0000256" key="4">
    <source>
        <dbReference type="ARBA" id="ARBA00022691"/>
    </source>
</evidence>
<gene>
    <name evidence="6" type="ORF">PACL_0210</name>
</gene>
<dbReference type="SUPFAM" id="SSF53335">
    <property type="entry name" value="S-adenosyl-L-methionine-dependent methyltransferases"/>
    <property type="match status" value="1"/>
</dbReference>
<dbReference type="REBASE" id="34633">
    <property type="entry name" value="M.Pae171ORFBP"/>
</dbReference>
<dbReference type="EC" id="2.1.1.72" evidence="1"/>